<dbReference type="PATRIC" id="fig|1307839.3.peg.546"/>
<dbReference type="GO" id="GO:0044205">
    <property type="term" value="P:'de novo' UMP biosynthetic process"/>
    <property type="evidence" value="ECO:0007669"/>
    <property type="project" value="UniProtKB-UniPathway"/>
</dbReference>
<dbReference type="GO" id="GO:0004589">
    <property type="term" value="F:dihydroorotate dehydrogenase (NAD+) activity"/>
    <property type="evidence" value="ECO:0007669"/>
    <property type="project" value="UniProtKB-EC"/>
</dbReference>
<sequence>MPKLKTNYMGLDLKNPLIVGASNLTTKPANAKKLEEAGAAAIVYKSLFEEELELDALKLSQELDEYDERHAEMINLFPSIDHAGPDEYLYELQEVVDAVSIPVIASVNAVKKTMWVEYAKKIAQTGVAALELNFYYVPSEMDRVASAIEDEQIEILEQLKKEIDIPVSVKISPYYTNTLNFIKKLDGAGADGIIMFNRLFQPEINIETEQNEYPDNFSQSDDKKLSLRFAALAYDNIDAQIIASNGIHSGEDLIKVLLAGSDAVQVVSTLYKNGFGAIAKMLDELTAWMDKKGYKSIEDFKGKMSKKNIKDPYAYRRAQYIDILLNSEEIFKFNPQH</sequence>
<dbReference type="InterPro" id="IPR012135">
    <property type="entry name" value="Dihydroorotate_DH_1_2"/>
</dbReference>
<dbReference type="SUPFAM" id="SSF51395">
    <property type="entry name" value="FMN-linked oxidoreductases"/>
    <property type="match status" value="1"/>
</dbReference>
<dbReference type="UniPathway" id="UPA00070"/>
<dbReference type="OrthoDB" id="9794954at2"/>
<dbReference type="GO" id="GO:0006207">
    <property type="term" value="P:'de novo' pyrimidine nucleobase biosynthetic process"/>
    <property type="evidence" value="ECO:0007669"/>
    <property type="project" value="TreeGrafter"/>
</dbReference>
<evidence type="ECO:0000256" key="3">
    <source>
        <dbReference type="ARBA" id="ARBA00022630"/>
    </source>
</evidence>
<evidence type="ECO:0000259" key="7">
    <source>
        <dbReference type="Pfam" id="PF01180"/>
    </source>
</evidence>
<evidence type="ECO:0000256" key="4">
    <source>
        <dbReference type="ARBA" id="ARBA00022643"/>
    </source>
</evidence>
<dbReference type="KEGG" id="blq:L21SP5_00505"/>
<dbReference type="Proteomes" id="UP000064893">
    <property type="component" value="Chromosome"/>
</dbReference>
<dbReference type="RefSeq" id="WP_057951755.1">
    <property type="nucleotide sequence ID" value="NZ_CP013118.1"/>
</dbReference>
<evidence type="ECO:0000313" key="9">
    <source>
        <dbReference type="Proteomes" id="UP000064893"/>
    </source>
</evidence>
<evidence type="ECO:0000256" key="1">
    <source>
        <dbReference type="ARBA" id="ARBA00001917"/>
    </source>
</evidence>
<protein>
    <submittedName>
        <fullName evidence="8">Dihydroorotate dehydrogenase B (NAD(+)), catalytic subunit</fullName>
        <ecNumber evidence="8">1.3.1.14</ecNumber>
    </submittedName>
</protein>
<proteinExistence type="predicted"/>
<comment type="pathway">
    <text evidence="2">Pyrimidine metabolism; UMP biosynthesis via de novo pathway.</text>
</comment>
<keyword evidence="5" id="KW-0665">Pyrimidine biosynthesis</keyword>
<dbReference type="PANTHER" id="PTHR48109:SF3">
    <property type="entry name" value="SLL0744 PROTEIN"/>
    <property type="match status" value="1"/>
</dbReference>
<name>A0A0S2HW17_9BACT</name>
<evidence type="ECO:0000313" key="8">
    <source>
        <dbReference type="EMBL" id="ALO14181.1"/>
    </source>
</evidence>
<dbReference type="Gene3D" id="3.20.20.70">
    <property type="entry name" value="Aldolase class I"/>
    <property type="match status" value="1"/>
</dbReference>
<evidence type="ECO:0000256" key="2">
    <source>
        <dbReference type="ARBA" id="ARBA00004725"/>
    </source>
</evidence>
<dbReference type="InterPro" id="IPR013785">
    <property type="entry name" value="Aldolase_TIM"/>
</dbReference>
<evidence type="ECO:0000256" key="5">
    <source>
        <dbReference type="ARBA" id="ARBA00022975"/>
    </source>
</evidence>
<comment type="cofactor">
    <cofactor evidence="1">
        <name>FMN</name>
        <dbReference type="ChEBI" id="CHEBI:58210"/>
    </cofactor>
</comment>
<organism evidence="8 9">
    <name type="scientific">Salinivirga cyanobacteriivorans</name>
    <dbReference type="NCBI Taxonomy" id="1307839"/>
    <lineage>
        <taxon>Bacteria</taxon>
        <taxon>Pseudomonadati</taxon>
        <taxon>Bacteroidota</taxon>
        <taxon>Bacteroidia</taxon>
        <taxon>Bacteroidales</taxon>
        <taxon>Salinivirgaceae</taxon>
        <taxon>Salinivirga</taxon>
    </lineage>
</organism>
<dbReference type="InterPro" id="IPR005720">
    <property type="entry name" value="Dihydroorotate_DH_cat"/>
</dbReference>
<dbReference type="EC" id="1.3.1.14" evidence="8"/>
<dbReference type="Pfam" id="PF01180">
    <property type="entry name" value="DHO_dh"/>
    <property type="match status" value="1"/>
</dbReference>
<dbReference type="NCBIfam" id="NF005741">
    <property type="entry name" value="PRK07565.1"/>
    <property type="match status" value="1"/>
</dbReference>
<keyword evidence="9" id="KW-1185">Reference proteome</keyword>
<accession>A0A0S2HW17</accession>
<feature type="domain" description="Dihydroorotate dehydrogenase catalytic" evidence="7">
    <location>
        <begin position="4"/>
        <end position="289"/>
    </location>
</feature>
<dbReference type="STRING" id="1307839.L21SP5_00505"/>
<keyword evidence="3" id="KW-0285">Flavoprotein</keyword>
<dbReference type="PANTHER" id="PTHR48109">
    <property type="entry name" value="DIHYDROOROTATE DEHYDROGENASE (QUINONE), MITOCHONDRIAL-RELATED"/>
    <property type="match status" value="1"/>
</dbReference>
<dbReference type="PIRSF" id="PIRSF000164">
    <property type="entry name" value="DHO_oxidase"/>
    <property type="match status" value="1"/>
</dbReference>
<dbReference type="AlphaFoldDB" id="A0A0S2HW17"/>
<keyword evidence="6 8" id="KW-0560">Oxidoreductase</keyword>
<gene>
    <name evidence="8" type="primary">pyrD_2</name>
    <name evidence="8" type="ORF">L21SP5_00505</name>
</gene>
<evidence type="ECO:0000256" key="6">
    <source>
        <dbReference type="ARBA" id="ARBA00023002"/>
    </source>
</evidence>
<reference evidence="8 9" key="1">
    <citation type="submission" date="2015-11" db="EMBL/GenBank/DDBJ databases">
        <title>Description and complete genome sequence of a novel strain predominating in hypersaline microbial mats and representing a new family of the Bacteriodetes phylum.</title>
        <authorList>
            <person name="Spring S."/>
            <person name="Bunk B."/>
            <person name="Sproer C."/>
            <person name="Klenk H.-P."/>
        </authorList>
    </citation>
    <scope>NUCLEOTIDE SEQUENCE [LARGE SCALE GENOMIC DNA]</scope>
    <source>
        <strain evidence="8 9">L21-Spi-D4</strain>
    </source>
</reference>
<keyword evidence="4" id="KW-0288">FMN</keyword>
<dbReference type="InterPro" id="IPR050074">
    <property type="entry name" value="DHO_dehydrogenase"/>
</dbReference>
<dbReference type="EMBL" id="CP013118">
    <property type="protein sequence ID" value="ALO14181.1"/>
    <property type="molecule type" value="Genomic_DNA"/>
</dbReference>
<dbReference type="GO" id="GO:0005737">
    <property type="term" value="C:cytoplasm"/>
    <property type="evidence" value="ECO:0007669"/>
    <property type="project" value="InterPro"/>
</dbReference>